<feature type="signal peptide" evidence="1">
    <location>
        <begin position="1"/>
        <end position="23"/>
    </location>
</feature>
<name>A0A7Y1Q2N5_9PSED</name>
<dbReference type="Proteomes" id="UP000583279">
    <property type="component" value="Unassembled WGS sequence"/>
</dbReference>
<proteinExistence type="predicted"/>
<accession>A0A7Y1Q2N5</accession>
<dbReference type="AlphaFoldDB" id="A0A7Y1Q2N5"/>
<feature type="chain" id="PRO_5031481306" evidence="1">
    <location>
        <begin position="24"/>
        <end position="274"/>
    </location>
</feature>
<evidence type="ECO:0000313" key="3">
    <source>
        <dbReference type="Proteomes" id="UP000583279"/>
    </source>
</evidence>
<evidence type="ECO:0000313" key="2">
    <source>
        <dbReference type="EMBL" id="NNA48188.1"/>
    </source>
</evidence>
<protein>
    <submittedName>
        <fullName evidence="2">Transporter</fullName>
    </submittedName>
</protein>
<dbReference type="Pfam" id="PF13557">
    <property type="entry name" value="Phenol_MetA_deg"/>
    <property type="match status" value="1"/>
</dbReference>
<comment type="caution">
    <text evidence="2">The sequence shown here is derived from an EMBL/GenBank/DDBJ whole genome shotgun (WGS) entry which is preliminary data.</text>
</comment>
<evidence type="ECO:0000256" key="1">
    <source>
        <dbReference type="SAM" id="SignalP"/>
    </source>
</evidence>
<dbReference type="RefSeq" id="WP_169857004.1">
    <property type="nucleotide sequence ID" value="NZ_JAAQYK010000013.1"/>
</dbReference>
<dbReference type="InterPro" id="IPR025737">
    <property type="entry name" value="FApF"/>
</dbReference>
<organism evidence="2 3">
    <name type="scientific">Pseudomonas lactis</name>
    <dbReference type="NCBI Taxonomy" id="1615674"/>
    <lineage>
        <taxon>Bacteria</taxon>
        <taxon>Pseudomonadati</taxon>
        <taxon>Pseudomonadota</taxon>
        <taxon>Gammaproteobacteria</taxon>
        <taxon>Pseudomonadales</taxon>
        <taxon>Pseudomonadaceae</taxon>
        <taxon>Pseudomonas</taxon>
    </lineage>
</organism>
<gene>
    <name evidence="2" type="ORF">HBO18_29135</name>
</gene>
<keyword evidence="1" id="KW-0732">Signal</keyword>
<sequence length="274" mass="29390">MKIKLNQIAAVVVTSFFAMTTYASDSHYVPGIEGVKASAVPPPGVYYKGYAVDYRATKSDGLPSDSKVTVNALSHRLIWVTEQKVLGGDLTFEAILPMIRTDISIAGGALKDKESGFGDAFLGSLIGWHGERWDAVGGIGYWTTSGKSGSLASAGKEHKSVMLTYGGNIKLNQAKDISFSVLGRYEIPDKSKVDDEMILEWGLSKSYGALDVGLVGYNTKNTGGGKDKRNAVGASVGNFWPSLMLGAELAAYREVSVRDNFKGRVIRASLTKVF</sequence>
<dbReference type="EMBL" id="JAAQYK010000013">
    <property type="protein sequence ID" value="NNA48188.1"/>
    <property type="molecule type" value="Genomic_DNA"/>
</dbReference>
<reference evidence="2 3" key="1">
    <citation type="journal article" date="2020" name="Front. Microbiol.">
        <title>Genetic Organization of the aprX-lipA2 Operon Affects the Proteolytic Potential of Pseudomonas Species in Milk.</title>
        <authorList>
            <person name="Maier C."/>
            <person name="Huptas C."/>
            <person name="von Neubeck M."/>
            <person name="Scherer S."/>
            <person name="Wenning M."/>
            <person name="Lucking G."/>
        </authorList>
    </citation>
    <scope>NUCLEOTIDE SEQUENCE [LARGE SCALE GENOMIC DNA]</scope>
    <source>
        <strain evidence="2 3">WS 4997</strain>
    </source>
</reference>